<dbReference type="Pfam" id="PF19570">
    <property type="entry name" value="DUF6088"/>
    <property type="match status" value="1"/>
</dbReference>
<gene>
    <name evidence="1" type="ORF">CDG68_00815</name>
</gene>
<dbReference type="AlphaFoldDB" id="A0A3G2SWY6"/>
<dbReference type="RefSeq" id="WP_087554476.1">
    <property type="nucleotide sequence ID" value="NZ_CP033126.1"/>
</dbReference>
<organism evidence="1 2">
    <name type="scientific">Acinetobacter wuhouensis</name>
    <dbReference type="NCBI Taxonomy" id="1879050"/>
    <lineage>
        <taxon>Bacteria</taxon>
        <taxon>Pseudomonadati</taxon>
        <taxon>Pseudomonadota</taxon>
        <taxon>Gammaproteobacteria</taxon>
        <taxon>Moraxellales</taxon>
        <taxon>Moraxellaceae</taxon>
        <taxon>Acinetobacter</taxon>
    </lineage>
</organism>
<evidence type="ECO:0000313" key="1">
    <source>
        <dbReference type="EMBL" id="AYO52324.1"/>
    </source>
</evidence>
<proteinExistence type="predicted"/>
<sequence length="131" mass="15059">MNIATRMKISVANSRNNVFLSKDFMKMGSESQVRMGLQELICEKRVLRISKGVYVRAKESRLTGKVVPVNGLETVKEAINRLGYQIKESQSIKNYNSKISTQVPTGRTIAINKCSKRKFRYDNIEIFLVYY</sequence>
<dbReference type="Proteomes" id="UP000279962">
    <property type="component" value="Plasmid p6_010062"/>
</dbReference>
<name>A0A3G2SWY6_9GAMM</name>
<geneLocation type="plasmid" evidence="1 2">
    <name>p6_010062</name>
</geneLocation>
<reference evidence="1 2" key="1">
    <citation type="submission" date="2018-10" db="EMBL/GenBank/DDBJ databases">
        <title>The complete genome of Acinetobacter wuhouensis strain WCHAW010062.</title>
        <authorList>
            <person name="Hu Y."/>
            <person name="Long H."/>
            <person name="Feng Y."/>
            <person name="Zong Z."/>
        </authorList>
    </citation>
    <scope>NUCLEOTIDE SEQUENCE [LARGE SCALE GENOMIC DNA]</scope>
    <source>
        <strain evidence="1 2">WCHAW010062</strain>
        <plasmid evidence="1 2">p6_010062</plasmid>
    </source>
</reference>
<keyword evidence="1" id="KW-0378">Hydrolase</keyword>
<dbReference type="EMBL" id="CP033126">
    <property type="protein sequence ID" value="AYO52324.1"/>
    <property type="molecule type" value="Genomic_DNA"/>
</dbReference>
<protein>
    <submittedName>
        <fullName evidence="1">S-adenosylhomocysteine hydrolase</fullName>
    </submittedName>
</protein>
<dbReference type="InterPro" id="IPR045738">
    <property type="entry name" value="DUF6088"/>
</dbReference>
<evidence type="ECO:0000313" key="2">
    <source>
        <dbReference type="Proteomes" id="UP000279962"/>
    </source>
</evidence>
<dbReference type="GO" id="GO:0016787">
    <property type="term" value="F:hydrolase activity"/>
    <property type="evidence" value="ECO:0007669"/>
    <property type="project" value="UniProtKB-KW"/>
</dbReference>
<accession>A0A3G2SWY6</accession>
<keyword evidence="1" id="KW-0614">Plasmid</keyword>